<dbReference type="AlphaFoldDB" id="A0A0F9I8X5"/>
<sequence>MTIQEKVKTLKNDKDVIKVIKYLHEEEGRSLFEIEFCLLCNTKYPLPKILQLIEVYQDS</sequence>
<reference evidence="1" key="1">
    <citation type="journal article" date="2015" name="Nature">
        <title>Complex archaea that bridge the gap between prokaryotes and eukaryotes.</title>
        <authorList>
            <person name="Spang A."/>
            <person name="Saw J.H."/>
            <person name="Jorgensen S.L."/>
            <person name="Zaremba-Niedzwiedzka K."/>
            <person name="Martijn J."/>
            <person name="Lind A.E."/>
            <person name="van Eijk R."/>
            <person name="Schleper C."/>
            <person name="Guy L."/>
            <person name="Ettema T.J."/>
        </authorList>
    </citation>
    <scope>NUCLEOTIDE SEQUENCE</scope>
</reference>
<name>A0A0F9I8X5_9ZZZZ</name>
<gene>
    <name evidence="1" type="ORF">LCGC14_1609780</name>
</gene>
<comment type="caution">
    <text evidence="1">The sequence shown here is derived from an EMBL/GenBank/DDBJ whole genome shotgun (WGS) entry which is preliminary data.</text>
</comment>
<evidence type="ECO:0000313" key="1">
    <source>
        <dbReference type="EMBL" id="KKM23972.1"/>
    </source>
</evidence>
<protein>
    <submittedName>
        <fullName evidence="1">Uncharacterized protein</fullName>
    </submittedName>
</protein>
<proteinExistence type="predicted"/>
<dbReference type="EMBL" id="LAZR01013017">
    <property type="protein sequence ID" value="KKM23972.1"/>
    <property type="molecule type" value="Genomic_DNA"/>
</dbReference>
<organism evidence="1">
    <name type="scientific">marine sediment metagenome</name>
    <dbReference type="NCBI Taxonomy" id="412755"/>
    <lineage>
        <taxon>unclassified sequences</taxon>
        <taxon>metagenomes</taxon>
        <taxon>ecological metagenomes</taxon>
    </lineage>
</organism>
<accession>A0A0F9I8X5</accession>